<accession>A0ABQ4PR63</accession>
<organism evidence="1 2">
    <name type="scientific">Shewanella sairae</name>
    <dbReference type="NCBI Taxonomy" id="190310"/>
    <lineage>
        <taxon>Bacteria</taxon>
        <taxon>Pseudomonadati</taxon>
        <taxon>Pseudomonadota</taxon>
        <taxon>Gammaproteobacteria</taxon>
        <taxon>Alteromonadales</taxon>
        <taxon>Shewanellaceae</taxon>
        <taxon>Shewanella</taxon>
    </lineage>
</organism>
<sequence>MRIVSRAALKAFWEQPKYQDAEQPLKAWFDEAKHADWDSSHDIKALYRNASFVGNNRVVFNIHGNKYRLIVAVNYQFKMCYIRFVGTHAEYDKVDSATI</sequence>
<reference evidence="1" key="1">
    <citation type="submission" date="2021-05" db="EMBL/GenBank/DDBJ databases">
        <title>Molecular characterization for Shewanella algae harboring chromosomal blaOXA-55-like strains isolated from clinical and environment sample.</title>
        <authorList>
            <person name="Ohama Y."/>
            <person name="Aoki K."/>
            <person name="Harada S."/>
            <person name="Moriya K."/>
            <person name="Ishii Y."/>
            <person name="Tateda K."/>
        </authorList>
    </citation>
    <scope>NUCLEOTIDE SEQUENCE</scope>
    <source>
        <strain evidence="1">JCM 11563</strain>
    </source>
</reference>
<comment type="caution">
    <text evidence="1">The sequence shown here is derived from an EMBL/GenBank/DDBJ whole genome shotgun (WGS) entry which is preliminary data.</text>
</comment>
<dbReference type="InterPro" id="IPR018669">
    <property type="entry name" value="Toxin_HigB"/>
</dbReference>
<dbReference type="RefSeq" id="WP_220783115.1">
    <property type="nucleotide sequence ID" value="NZ_BPEY01000120.1"/>
</dbReference>
<evidence type="ECO:0000313" key="2">
    <source>
        <dbReference type="Proteomes" id="UP000887104"/>
    </source>
</evidence>
<dbReference type="Proteomes" id="UP000887104">
    <property type="component" value="Unassembled WGS sequence"/>
</dbReference>
<evidence type="ECO:0000313" key="1">
    <source>
        <dbReference type="EMBL" id="GIU51532.1"/>
    </source>
</evidence>
<gene>
    <name evidence="1" type="ORF">TUM4438_41480</name>
</gene>
<evidence type="ECO:0008006" key="3">
    <source>
        <dbReference type="Google" id="ProtNLM"/>
    </source>
</evidence>
<keyword evidence="2" id="KW-1185">Reference proteome</keyword>
<proteinExistence type="predicted"/>
<name>A0ABQ4PR63_9GAMM</name>
<dbReference type="Pfam" id="PF09907">
    <property type="entry name" value="HigB_toxin"/>
    <property type="match status" value="1"/>
</dbReference>
<protein>
    <recommendedName>
        <fullName evidence="3">Type II toxin-antitoxin system HigB family toxin</fullName>
    </recommendedName>
</protein>
<dbReference type="EMBL" id="BPEY01000120">
    <property type="protein sequence ID" value="GIU51532.1"/>
    <property type="molecule type" value="Genomic_DNA"/>
</dbReference>